<dbReference type="Pfam" id="PF02308">
    <property type="entry name" value="MgtC"/>
    <property type="match status" value="1"/>
</dbReference>
<dbReference type="Proteomes" id="UP001172731">
    <property type="component" value="Unassembled WGS sequence"/>
</dbReference>
<keyword evidence="5 7" id="KW-1133">Transmembrane helix</keyword>
<feature type="transmembrane region" description="Helical" evidence="7">
    <location>
        <begin position="63"/>
        <end position="80"/>
    </location>
</feature>
<evidence type="ECO:0000256" key="4">
    <source>
        <dbReference type="ARBA" id="ARBA00022692"/>
    </source>
</evidence>
<evidence type="ECO:0000259" key="8">
    <source>
        <dbReference type="Pfam" id="PF02308"/>
    </source>
</evidence>
<organism evidence="9 10">
    <name type="scientific">Microbacterium aurantiacum</name>
    <dbReference type="NCBI Taxonomy" id="162393"/>
    <lineage>
        <taxon>Bacteria</taxon>
        <taxon>Bacillati</taxon>
        <taxon>Actinomycetota</taxon>
        <taxon>Actinomycetes</taxon>
        <taxon>Micrococcales</taxon>
        <taxon>Microbacteriaceae</taxon>
        <taxon>Microbacterium</taxon>
    </lineage>
</organism>
<feature type="transmembrane region" description="Helical" evidence="7">
    <location>
        <begin position="35"/>
        <end position="51"/>
    </location>
</feature>
<dbReference type="InterPro" id="IPR003416">
    <property type="entry name" value="MgtC/SapB/SrpB/YhiD_fam"/>
</dbReference>
<comment type="caution">
    <text evidence="9">The sequence shown here is derived from an EMBL/GenBank/DDBJ whole genome shotgun (WGS) entry which is preliminary data.</text>
</comment>
<evidence type="ECO:0000256" key="2">
    <source>
        <dbReference type="ARBA" id="ARBA00009298"/>
    </source>
</evidence>
<keyword evidence="10" id="KW-1185">Reference proteome</keyword>
<dbReference type="EMBL" id="JAHWXI010000009">
    <property type="protein sequence ID" value="MDN4464626.1"/>
    <property type="molecule type" value="Genomic_DNA"/>
</dbReference>
<keyword evidence="4 7" id="KW-0812">Transmembrane</keyword>
<name>A0ABT8FTJ0_9MICO</name>
<sequence>MTNVFTAALPFGAAIALGSLIGLERQWRQRTTGMRTHALVALGAASFVLLSTATDGDASPTRIAAQVVSGIGFLGAGIIFREGANVRGLNTAATLWCSAAVGVLCGAGFFLYAGICLVTGSVETRN</sequence>
<reference evidence="9" key="1">
    <citation type="submission" date="2021-06" db="EMBL/GenBank/DDBJ databases">
        <title>Genome-based taxonomic framework of Microbacterium strains isolated from marine environment, the description of four new species and reclassification of four preexisting species.</title>
        <authorList>
            <person name="Lee S.D."/>
            <person name="Kim S.-M."/>
            <person name="Byeon Y.-S."/>
            <person name="Yang H.L."/>
            <person name="Kim I.S."/>
        </authorList>
    </citation>
    <scope>NUCLEOTIDE SEQUENCE</scope>
    <source>
        <strain evidence="9">KACC 20510</strain>
    </source>
</reference>
<feature type="transmembrane region" description="Helical" evidence="7">
    <location>
        <begin position="92"/>
        <end position="115"/>
    </location>
</feature>
<evidence type="ECO:0000256" key="3">
    <source>
        <dbReference type="ARBA" id="ARBA00022475"/>
    </source>
</evidence>
<evidence type="ECO:0000256" key="6">
    <source>
        <dbReference type="ARBA" id="ARBA00023136"/>
    </source>
</evidence>
<keyword evidence="6 7" id="KW-0472">Membrane</keyword>
<comment type="similarity">
    <text evidence="2">Belongs to the MgtC/SapB family.</text>
</comment>
<keyword evidence="3" id="KW-1003">Cell membrane</keyword>
<protein>
    <submittedName>
        <fullName evidence="9">MgtC/SapB family protein</fullName>
    </submittedName>
</protein>
<dbReference type="RefSeq" id="WP_301134137.1">
    <property type="nucleotide sequence ID" value="NZ_BAAAUQ010000014.1"/>
</dbReference>
<dbReference type="InterPro" id="IPR049177">
    <property type="entry name" value="MgtC_SapB_SrpB_YhiD_N"/>
</dbReference>
<accession>A0ABT8FTJ0</accession>
<evidence type="ECO:0000313" key="10">
    <source>
        <dbReference type="Proteomes" id="UP001172731"/>
    </source>
</evidence>
<comment type="subcellular location">
    <subcellularLocation>
        <location evidence="1">Cell membrane</location>
        <topology evidence="1">Multi-pass membrane protein</topology>
    </subcellularLocation>
</comment>
<feature type="transmembrane region" description="Helical" evidence="7">
    <location>
        <begin position="6"/>
        <end position="23"/>
    </location>
</feature>
<dbReference type="PANTHER" id="PTHR33778:SF3">
    <property type="entry name" value="PROTEIN MGTC"/>
    <property type="match status" value="1"/>
</dbReference>
<feature type="domain" description="MgtC/SapB/SrpB/YhiD N-terminal" evidence="8">
    <location>
        <begin position="12"/>
        <end position="119"/>
    </location>
</feature>
<evidence type="ECO:0000256" key="5">
    <source>
        <dbReference type="ARBA" id="ARBA00022989"/>
    </source>
</evidence>
<dbReference type="PANTHER" id="PTHR33778">
    <property type="entry name" value="PROTEIN MGTC"/>
    <property type="match status" value="1"/>
</dbReference>
<gene>
    <name evidence="9" type="ORF">KZC48_09455</name>
</gene>
<dbReference type="PRINTS" id="PR01837">
    <property type="entry name" value="MGTCSAPBPROT"/>
</dbReference>
<proteinExistence type="inferred from homology"/>
<evidence type="ECO:0000256" key="1">
    <source>
        <dbReference type="ARBA" id="ARBA00004651"/>
    </source>
</evidence>
<evidence type="ECO:0000313" key="9">
    <source>
        <dbReference type="EMBL" id="MDN4464626.1"/>
    </source>
</evidence>
<evidence type="ECO:0000256" key="7">
    <source>
        <dbReference type="SAM" id="Phobius"/>
    </source>
</evidence>